<organism evidence="1 2">
    <name type="scientific">Selenomonas ruminantium</name>
    <dbReference type="NCBI Taxonomy" id="971"/>
    <lineage>
        <taxon>Bacteria</taxon>
        <taxon>Bacillati</taxon>
        <taxon>Bacillota</taxon>
        <taxon>Negativicutes</taxon>
        <taxon>Selenomonadales</taxon>
        <taxon>Selenomonadaceae</taxon>
        <taxon>Selenomonas</taxon>
    </lineage>
</organism>
<gene>
    <name evidence="1" type="ORF">SAMN04487861_10978</name>
</gene>
<accession>A0A1I3EA86</accession>
<dbReference type="OrthoDB" id="1666206at2"/>
<dbReference type="AlphaFoldDB" id="A0A1I3EA86"/>
<dbReference type="Proteomes" id="UP000183639">
    <property type="component" value="Unassembled WGS sequence"/>
</dbReference>
<evidence type="ECO:0000313" key="1">
    <source>
        <dbReference type="EMBL" id="SFH95763.1"/>
    </source>
</evidence>
<protein>
    <submittedName>
        <fullName evidence="1">Uncharacterized protein</fullName>
    </submittedName>
</protein>
<sequence>MAKNLMNNNRMTDKELSLVSGSFDYGYGRGKDIWVDGKKYYVVYNRTLNQNEFYDYAKGDVTRQMIQWNLDCGQTQMRYYNQRVGDLTASVQDEARSRGMKKNAVATPPMTRIAGVGSAG</sequence>
<proteinExistence type="predicted"/>
<evidence type="ECO:0000313" key="2">
    <source>
        <dbReference type="Proteomes" id="UP000183639"/>
    </source>
</evidence>
<dbReference type="RefSeq" id="WP_075443095.1">
    <property type="nucleotide sequence ID" value="NZ_FOQK01000009.1"/>
</dbReference>
<dbReference type="EMBL" id="FOQK01000009">
    <property type="protein sequence ID" value="SFH95763.1"/>
    <property type="molecule type" value="Genomic_DNA"/>
</dbReference>
<name>A0A1I3EA86_SELRU</name>
<reference evidence="1 2" key="1">
    <citation type="submission" date="2016-10" db="EMBL/GenBank/DDBJ databases">
        <authorList>
            <person name="de Groot N.N."/>
        </authorList>
    </citation>
    <scope>NUCLEOTIDE SEQUENCE [LARGE SCALE GENOMIC DNA]</scope>
    <source>
        <strain evidence="1 2">Z108</strain>
    </source>
</reference>